<dbReference type="AlphaFoldDB" id="A0A934NEK1"/>
<evidence type="ECO:0000313" key="1">
    <source>
        <dbReference type="EMBL" id="MBJ7608843.1"/>
    </source>
</evidence>
<accession>A0A934NEK1</accession>
<gene>
    <name evidence="1" type="ORF">JF887_05365</name>
</gene>
<dbReference type="Proteomes" id="UP000614410">
    <property type="component" value="Unassembled WGS sequence"/>
</dbReference>
<evidence type="ECO:0000313" key="2">
    <source>
        <dbReference type="Proteomes" id="UP000614410"/>
    </source>
</evidence>
<comment type="caution">
    <text evidence="1">The sequence shown here is derived from an EMBL/GenBank/DDBJ whole genome shotgun (WGS) entry which is preliminary data.</text>
</comment>
<sequence>MTAIGGSQVVTINTQTNAVTGTIRTGVGPRDLLVVGGRLFVDDYADADLRSFTLGT</sequence>
<dbReference type="EMBL" id="JAEKNN010000025">
    <property type="protein sequence ID" value="MBJ7608843.1"/>
    <property type="molecule type" value="Genomic_DNA"/>
</dbReference>
<proteinExistence type="predicted"/>
<protein>
    <submittedName>
        <fullName evidence="1">Uncharacterized protein</fullName>
    </submittedName>
</protein>
<name>A0A934NEK1_9BACT</name>
<organism evidence="1 2">
    <name type="scientific">Candidatus Amunia macphersoniae</name>
    <dbReference type="NCBI Taxonomy" id="3127014"/>
    <lineage>
        <taxon>Bacteria</taxon>
        <taxon>Bacillati</taxon>
        <taxon>Candidatus Dormiibacterota</taxon>
        <taxon>Candidatus Dormibacteria</taxon>
        <taxon>Candidatus Aeolococcales</taxon>
        <taxon>Candidatus Aeolococcaceae</taxon>
        <taxon>Candidatus Amunia</taxon>
    </lineage>
</organism>
<reference evidence="1 2" key="1">
    <citation type="submission" date="2020-10" db="EMBL/GenBank/DDBJ databases">
        <title>Ca. Dormibacterota MAGs.</title>
        <authorList>
            <person name="Montgomery K."/>
        </authorList>
    </citation>
    <scope>NUCLEOTIDE SEQUENCE [LARGE SCALE GENOMIC DNA]</scope>
    <source>
        <strain evidence="1">Mitchell_Peninsula_5</strain>
    </source>
</reference>